<reference evidence="3" key="1">
    <citation type="submission" date="2022-11" db="UniProtKB">
        <authorList>
            <consortium name="WormBaseParasite"/>
        </authorList>
    </citation>
    <scope>IDENTIFICATION</scope>
</reference>
<proteinExistence type="predicted"/>
<dbReference type="WBParaSite" id="scaffold7443_cov191.g12030">
    <property type="protein sequence ID" value="scaffold7443_cov191.g12030"/>
    <property type="gene ID" value="scaffold7443_cov191.g12030"/>
</dbReference>
<dbReference type="AlphaFoldDB" id="A0A915N700"/>
<organism evidence="2 3">
    <name type="scientific">Meloidogyne javanica</name>
    <name type="common">Root-knot nematode worm</name>
    <dbReference type="NCBI Taxonomy" id="6303"/>
    <lineage>
        <taxon>Eukaryota</taxon>
        <taxon>Metazoa</taxon>
        <taxon>Ecdysozoa</taxon>
        <taxon>Nematoda</taxon>
        <taxon>Chromadorea</taxon>
        <taxon>Rhabditida</taxon>
        <taxon>Tylenchina</taxon>
        <taxon>Tylenchomorpha</taxon>
        <taxon>Tylenchoidea</taxon>
        <taxon>Meloidogynidae</taxon>
        <taxon>Meloidogyninae</taxon>
        <taxon>Meloidogyne</taxon>
        <taxon>Meloidogyne incognita group</taxon>
    </lineage>
</organism>
<protein>
    <submittedName>
        <fullName evidence="3">Uncharacterized protein</fullName>
    </submittedName>
</protein>
<feature type="region of interest" description="Disordered" evidence="1">
    <location>
        <begin position="90"/>
        <end position="123"/>
    </location>
</feature>
<evidence type="ECO:0000313" key="2">
    <source>
        <dbReference type="Proteomes" id="UP000887561"/>
    </source>
</evidence>
<dbReference type="Proteomes" id="UP000887561">
    <property type="component" value="Unplaced"/>
</dbReference>
<evidence type="ECO:0000256" key="1">
    <source>
        <dbReference type="SAM" id="MobiDB-lite"/>
    </source>
</evidence>
<accession>A0A915N700</accession>
<keyword evidence="2" id="KW-1185">Reference proteome</keyword>
<name>A0A915N700_MELJA</name>
<evidence type="ECO:0000313" key="3">
    <source>
        <dbReference type="WBParaSite" id="scaffold7443_cov191.g12030"/>
    </source>
</evidence>
<sequence>MMQVDELSKTRLINHSLEARISKMIDKDMIRDIAEMEKSEKMKRKAKGEEDEVYKIKKEKDKEDKDTNKMKYDLNYYKWINRVLESSTDKRIEKEMAEREKKERKKRKAKEEEDEVYEVKNDK</sequence>
<feature type="compositionally biased region" description="Basic and acidic residues" evidence="1">
    <location>
        <begin position="90"/>
        <end position="101"/>
    </location>
</feature>